<evidence type="ECO:0000256" key="25">
    <source>
        <dbReference type="SAM" id="MobiDB-lite"/>
    </source>
</evidence>
<dbReference type="GO" id="GO:0008658">
    <property type="term" value="F:penicillin binding"/>
    <property type="evidence" value="ECO:0007669"/>
    <property type="project" value="UniProtKB-UniRule"/>
</dbReference>
<evidence type="ECO:0000256" key="22">
    <source>
        <dbReference type="NCBIfam" id="TIGR02071"/>
    </source>
</evidence>
<feature type="domain" description="Bifunctional transglycosylase second" evidence="29">
    <location>
        <begin position="59"/>
        <end position="143"/>
    </location>
</feature>
<evidence type="ECO:0000256" key="12">
    <source>
        <dbReference type="ARBA" id="ARBA00022801"/>
    </source>
</evidence>
<gene>
    <name evidence="30" type="primary">mrcB</name>
    <name evidence="30" type="ORF">NCTC13337_01292</name>
</gene>
<dbReference type="Proteomes" id="UP000254601">
    <property type="component" value="Unassembled WGS sequence"/>
</dbReference>
<feature type="region of interest" description="Disordered" evidence="25">
    <location>
        <begin position="771"/>
        <end position="797"/>
    </location>
</feature>
<dbReference type="GO" id="GO:0005886">
    <property type="term" value="C:plasma membrane"/>
    <property type="evidence" value="ECO:0007669"/>
    <property type="project" value="UniProtKB-SubCell"/>
</dbReference>
<dbReference type="AlphaFoldDB" id="A0A380MT77"/>
<keyword evidence="10 23" id="KW-0328">Glycosyltransferase</keyword>
<feature type="active site" description="Proton donor; for transglycosylase activity" evidence="24">
    <location>
        <position position="179"/>
    </location>
</feature>
<dbReference type="PANTHER" id="PTHR32282">
    <property type="entry name" value="BINDING PROTEIN TRANSPEPTIDASE, PUTATIVE-RELATED"/>
    <property type="match status" value="1"/>
</dbReference>
<dbReference type="Pfam" id="PF14814">
    <property type="entry name" value="UB2H"/>
    <property type="match status" value="1"/>
</dbReference>
<evidence type="ECO:0000256" key="7">
    <source>
        <dbReference type="ARBA" id="ARBA00022475"/>
    </source>
</evidence>
<dbReference type="GO" id="GO:0008955">
    <property type="term" value="F:peptidoglycan glycosyltransferase activity"/>
    <property type="evidence" value="ECO:0007669"/>
    <property type="project" value="UniProtKB-UniRule"/>
</dbReference>
<dbReference type="InterPro" id="IPR050396">
    <property type="entry name" value="Glycosyltr_51/Transpeptidase"/>
</dbReference>
<evidence type="ECO:0000256" key="14">
    <source>
        <dbReference type="ARBA" id="ARBA00022984"/>
    </source>
</evidence>
<evidence type="ECO:0000256" key="13">
    <source>
        <dbReference type="ARBA" id="ARBA00022960"/>
    </source>
</evidence>
<comment type="similarity">
    <text evidence="4 23">In the C-terminal section; belongs to the transpeptidase family.</text>
</comment>
<dbReference type="Pfam" id="PF00905">
    <property type="entry name" value="Transpeptidase"/>
    <property type="match status" value="1"/>
</dbReference>
<evidence type="ECO:0000259" key="29">
    <source>
        <dbReference type="Pfam" id="PF14814"/>
    </source>
</evidence>
<keyword evidence="12" id="KW-0378">Hydrolase</keyword>
<dbReference type="GO" id="GO:0046677">
    <property type="term" value="P:response to antibiotic"/>
    <property type="evidence" value="ECO:0007669"/>
    <property type="project" value="UniProtKB-UniRule"/>
</dbReference>
<evidence type="ECO:0000256" key="1">
    <source>
        <dbReference type="ARBA" id="ARBA00002624"/>
    </source>
</evidence>
<feature type="active site" description="Acyl-ester intermediate; for transpeptidase activity" evidence="24">
    <location>
        <position position="460"/>
    </location>
</feature>
<dbReference type="GO" id="GO:0009252">
    <property type="term" value="P:peptidoglycan biosynthetic process"/>
    <property type="evidence" value="ECO:0007669"/>
    <property type="project" value="UniProtKB-UniRule"/>
</dbReference>
<evidence type="ECO:0000256" key="19">
    <source>
        <dbReference type="ARBA" id="ARBA00032454"/>
    </source>
</evidence>
<evidence type="ECO:0000256" key="5">
    <source>
        <dbReference type="ARBA" id="ARBA00007739"/>
    </source>
</evidence>
<dbReference type="PANTHER" id="PTHR32282:SF11">
    <property type="entry name" value="PENICILLIN-BINDING PROTEIN 1B"/>
    <property type="match status" value="1"/>
</dbReference>
<dbReference type="Gene3D" id="1.10.3810.10">
    <property type="entry name" value="Biosynthetic peptidoglycan transglycosylase-like"/>
    <property type="match status" value="1"/>
</dbReference>
<dbReference type="InterPro" id="IPR012338">
    <property type="entry name" value="Beta-lactam/transpept-like"/>
</dbReference>
<dbReference type="GO" id="GO:0006508">
    <property type="term" value="P:proteolysis"/>
    <property type="evidence" value="ECO:0007669"/>
    <property type="project" value="UniProtKB-KW"/>
</dbReference>
<feature type="domain" description="Glycosyl transferase family 51" evidence="28">
    <location>
        <begin position="154"/>
        <end position="326"/>
    </location>
</feature>
<dbReference type="InterPro" id="IPR001460">
    <property type="entry name" value="PCN-bd_Tpept"/>
</dbReference>
<evidence type="ECO:0000256" key="16">
    <source>
        <dbReference type="ARBA" id="ARBA00023251"/>
    </source>
</evidence>
<evidence type="ECO:0000256" key="8">
    <source>
        <dbReference type="ARBA" id="ARBA00022645"/>
    </source>
</evidence>
<keyword evidence="7" id="KW-1003">Cell membrane</keyword>
<dbReference type="RefSeq" id="WP_072575536.1">
    <property type="nucleotide sequence ID" value="NZ_LWHB01000012.1"/>
</dbReference>
<keyword evidence="16" id="KW-0046">Antibiotic resistance</keyword>
<dbReference type="GO" id="GO:0009274">
    <property type="term" value="C:peptidoglycan-based cell wall"/>
    <property type="evidence" value="ECO:0007669"/>
    <property type="project" value="UniProtKB-UniRule"/>
</dbReference>
<dbReference type="NCBIfam" id="TIGR02071">
    <property type="entry name" value="PBP_1b"/>
    <property type="match status" value="1"/>
</dbReference>
<dbReference type="Pfam" id="PF00912">
    <property type="entry name" value="Transgly"/>
    <property type="match status" value="1"/>
</dbReference>
<dbReference type="NCBIfam" id="TIGR02074">
    <property type="entry name" value="PBP_1a_fam"/>
    <property type="match status" value="1"/>
</dbReference>
<evidence type="ECO:0000256" key="23">
    <source>
        <dbReference type="PIRNR" id="PIRNR002799"/>
    </source>
</evidence>
<dbReference type="SUPFAM" id="SSF56601">
    <property type="entry name" value="beta-lactamase/transpeptidase-like"/>
    <property type="match status" value="1"/>
</dbReference>
<evidence type="ECO:0000256" key="2">
    <source>
        <dbReference type="ARBA" id="ARBA00004236"/>
    </source>
</evidence>
<evidence type="ECO:0000259" key="27">
    <source>
        <dbReference type="Pfam" id="PF00905"/>
    </source>
</evidence>
<keyword evidence="9" id="KW-0645">Protease</keyword>
<comment type="pathway">
    <text evidence="3 23">Cell wall biogenesis; peptidoglycan biosynthesis.</text>
</comment>
<evidence type="ECO:0000256" key="9">
    <source>
        <dbReference type="ARBA" id="ARBA00022670"/>
    </source>
</evidence>
<dbReference type="InterPro" id="IPR001264">
    <property type="entry name" value="Glyco_trans_51"/>
</dbReference>
<keyword evidence="17" id="KW-0511">Multifunctional enzyme</keyword>
<dbReference type="Gene3D" id="3.40.710.10">
    <property type="entry name" value="DD-peptidase/beta-lactamase superfamily"/>
    <property type="match status" value="1"/>
</dbReference>
<comment type="similarity">
    <text evidence="5 23">In the N-terminal section; belongs to the glycosyltransferase 51 family.</text>
</comment>
<keyword evidence="26" id="KW-0812">Transmembrane</keyword>
<evidence type="ECO:0000313" key="31">
    <source>
        <dbReference type="Proteomes" id="UP000254601"/>
    </source>
</evidence>
<dbReference type="InterPro" id="IPR011813">
    <property type="entry name" value="PBP_1b"/>
</dbReference>
<dbReference type="GO" id="GO:0030288">
    <property type="term" value="C:outer membrane-bounded periplasmic space"/>
    <property type="evidence" value="ECO:0007669"/>
    <property type="project" value="TreeGrafter"/>
</dbReference>
<keyword evidence="8" id="KW-0121">Carboxypeptidase</keyword>
<evidence type="ECO:0000256" key="4">
    <source>
        <dbReference type="ARBA" id="ARBA00007090"/>
    </source>
</evidence>
<dbReference type="GO" id="GO:0008360">
    <property type="term" value="P:regulation of cell shape"/>
    <property type="evidence" value="ECO:0007669"/>
    <property type="project" value="UniProtKB-UniRule"/>
</dbReference>
<dbReference type="InterPro" id="IPR036950">
    <property type="entry name" value="PBP_transglycosylase"/>
</dbReference>
<evidence type="ECO:0000256" key="17">
    <source>
        <dbReference type="ARBA" id="ARBA00023268"/>
    </source>
</evidence>
<evidence type="ECO:0000256" key="11">
    <source>
        <dbReference type="ARBA" id="ARBA00022679"/>
    </source>
</evidence>
<protein>
    <recommendedName>
        <fullName evidence="6 22">Penicillin-binding protein 1B</fullName>
        <shortName evidence="23">PBP-1b</shortName>
        <shortName evidence="23">PBP1b</shortName>
    </recommendedName>
    <alternativeName>
        <fullName evidence="19 23">Murein polymerase</fullName>
    </alternativeName>
</protein>
<evidence type="ECO:0000313" key="30">
    <source>
        <dbReference type="EMBL" id="SUO95394.1"/>
    </source>
</evidence>
<evidence type="ECO:0000256" key="18">
    <source>
        <dbReference type="ARBA" id="ARBA00023316"/>
    </source>
</evidence>
<evidence type="ECO:0000256" key="6">
    <source>
        <dbReference type="ARBA" id="ARBA00018637"/>
    </source>
</evidence>
<evidence type="ECO:0000259" key="28">
    <source>
        <dbReference type="Pfam" id="PF00912"/>
    </source>
</evidence>
<keyword evidence="26" id="KW-1133">Transmembrane helix</keyword>
<proteinExistence type="inferred from homology"/>
<organism evidence="30 31">
    <name type="scientific">Suttonella ornithocola</name>
    <dbReference type="NCBI Taxonomy" id="279832"/>
    <lineage>
        <taxon>Bacteria</taxon>
        <taxon>Pseudomonadati</taxon>
        <taxon>Pseudomonadota</taxon>
        <taxon>Gammaproteobacteria</taxon>
        <taxon>Cardiobacteriales</taxon>
        <taxon>Cardiobacteriaceae</taxon>
        <taxon>Suttonella</taxon>
    </lineage>
</organism>
<evidence type="ECO:0000256" key="3">
    <source>
        <dbReference type="ARBA" id="ARBA00004752"/>
    </source>
</evidence>
<dbReference type="InterPro" id="IPR028166">
    <property type="entry name" value="UB2H"/>
</dbReference>
<evidence type="ECO:0000256" key="15">
    <source>
        <dbReference type="ARBA" id="ARBA00023136"/>
    </source>
</evidence>
<keyword evidence="15 26" id="KW-0472">Membrane</keyword>
<evidence type="ECO:0000256" key="21">
    <source>
        <dbReference type="ARBA" id="ARBA00049902"/>
    </source>
</evidence>
<keyword evidence="31" id="KW-1185">Reference proteome</keyword>
<dbReference type="SUPFAM" id="SSF53955">
    <property type="entry name" value="Lysozyme-like"/>
    <property type="match status" value="1"/>
</dbReference>
<dbReference type="UniPathway" id="UPA00219"/>
<dbReference type="InterPro" id="IPR023346">
    <property type="entry name" value="Lysozyme-like_dom_sf"/>
</dbReference>
<evidence type="ECO:0000256" key="24">
    <source>
        <dbReference type="PIRSR" id="PIRSR002799-1"/>
    </source>
</evidence>
<comment type="subcellular location">
    <subcellularLocation>
        <location evidence="2">Cell membrane</location>
    </subcellularLocation>
</comment>
<name>A0A380MT77_9GAMM</name>
<comment type="catalytic activity">
    <reaction evidence="20">
        <text>Preferential cleavage: (Ac)2-L-Lys-D-Ala-|-D-Ala. Also transpeptidation of peptidyl-alanyl moieties that are N-acyl substituents of D-alanine.</text>
        <dbReference type="EC" id="3.4.16.4"/>
    </reaction>
</comment>
<evidence type="ECO:0000256" key="10">
    <source>
        <dbReference type="ARBA" id="ARBA00022676"/>
    </source>
</evidence>
<dbReference type="GO" id="GO:0009002">
    <property type="term" value="F:serine-type D-Ala-D-Ala carboxypeptidase activity"/>
    <property type="evidence" value="ECO:0007669"/>
    <property type="project" value="UniProtKB-EC"/>
</dbReference>
<reference evidence="30 31" key="1">
    <citation type="submission" date="2018-06" db="EMBL/GenBank/DDBJ databases">
        <authorList>
            <consortium name="Pathogen Informatics"/>
            <person name="Doyle S."/>
        </authorList>
    </citation>
    <scope>NUCLEOTIDE SEQUENCE [LARGE SCALE GENOMIC DNA]</scope>
    <source>
        <strain evidence="30 31">NCTC13337</strain>
    </source>
</reference>
<sequence>MLKILRNLFYVGVVLFIFGIIIAWTYAKKLEHDYHLDDQDLGGALWSMPARVYARPLELYVGAPISLEQLVRELKLLEYQRTSNVIKPEQYSVSENSVIYYAPEFHFWDQTRHARRMQIQFDSDKISAVDDLTSLESVALERLNPLRIASIYPQHREDRILVKLSEVPEVLIDTILVTEDRNFWKHPGIDPKGLIRSIYVTFVKKQDQQGGSTLTQQFIKNHYLTNERKISRKVKEMLMALVLERHATKKQILEGYLNEIYLGQDGQRAIHGFGLASEYYFNKKLNELNLHQIALLVALVREPGNADPRAHPEYAIRRRNLILSVMAQQGLISHEDEKLATALPLDVVPKEKTRDRIRFPAFVDLVYQQLYQNYNKEDLTKQGLNIFTTLNPQVQEDMQNTLSDTLPKLERSKGLRSKFLQGAAVIVDSQTAEVVSVVGSRVAGEQGFNRALSAKRQIGSLVKPMVYLSALEYPTRYSLSTLLDDSPLNYSRGGEKWSPKNYDRRNHGQVMLIDSLVKSYNIPTVRIALDLGLNDIVGTLKRLGARDNIRPYPSLALGAVQMTPLEVAQIYETFASGGYYQPLRSIREITTPDGKVVHRFEMKSIRAIEPTPYYLIMTAMQEIPRRGTAASIYKSFDKKYNFAGKTGTTDDYRDSWFAGFAGNYLTVAWVGNDQNRSTKLSGGTGGLPLWVALMKKLSLEPLVVKQPDGIVNAKINRNNGLVAGSGCGNTLNLPFIAGYQPSFGGNCAAPRPVTPQYDDIYDSGFGGFSAPRVDMTPPRVDNPPPVSSGDPSGWFNN</sequence>
<evidence type="ECO:0000256" key="20">
    <source>
        <dbReference type="ARBA" id="ARBA00034000"/>
    </source>
</evidence>
<dbReference type="EMBL" id="UHIC01000001">
    <property type="protein sequence ID" value="SUO95394.1"/>
    <property type="molecule type" value="Genomic_DNA"/>
</dbReference>
<dbReference type="PIRSF" id="PIRSF002799">
    <property type="entry name" value="PBP_1b"/>
    <property type="match status" value="1"/>
</dbReference>
<feature type="transmembrane region" description="Helical" evidence="26">
    <location>
        <begin position="7"/>
        <end position="27"/>
    </location>
</feature>
<evidence type="ECO:0000256" key="26">
    <source>
        <dbReference type="SAM" id="Phobius"/>
    </source>
</evidence>
<keyword evidence="13 23" id="KW-0133">Cell shape</keyword>
<keyword evidence="18 23" id="KW-0961">Cell wall biogenesis/degradation</keyword>
<keyword evidence="14 23" id="KW-0573">Peptidoglycan synthesis</keyword>
<keyword evidence="11 23" id="KW-0808">Transferase</keyword>
<comment type="catalytic activity">
    <reaction evidence="21">
        <text>[GlcNAc-(1-&gt;4)-Mur2Ac(oyl-L-Ala-gamma-D-Glu-L-Lys-D-Ala-D-Ala)](n)-di-trans,octa-cis-undecaprenyl diphosphate + beta-D-GlcNAc-(1-&gt;4)-Mur2Ac(oyl-L-Ala-gamma-D-Glu-L-Lys-D-Ala-D-Ala)-di-trans,octa-cis-undecaprenyl diphosphate = [GlcNAc-(1-&gt;4)-Mur2Ac(oyl-L-Ala-gamma-D-Glu-L-Lys-D-Ala-D-Ala)](n+1)-di-trans,octa-cis-undecaprenyl diphosphate + di-trans,octa-cis-undecaprenyl diphosphate + H(+)</text>
        <dbReference type="Rhea" id="RHEA:23708"/>
        <dbReference type="Rhea" id="RHEA-COMP:9602"/>
        <dbReference type="Rhea" id="RHEA-COMP:9603"/>
        <dbReference type="ChEBI" id="CHEBI:15378"/>
        <dbReference type="ChEBI" id="CHEBI:58405"/>
        <dbReference type="ChEBI" id="CHEBI:60033"/>
        <dbReference type="ChEBI" id="CHEBI:78435"/>
        <dbReference type="EC" id="2.4.99.28"/>
    </reaction>
</comment>
<accession>A0A380MT77</accession>
<dbReference type="GO" id="GO:0071555">
    <property type="term" value="P:cell wall organization"/>
    <property type="evidence" value="ECO:0007669"/>
    <property type="project" value="UniProtKB-UniRule"/>
</dbReference>
<dbReference type="Gene3D" id="3.30.2060.10">
    <property type="entry name" value="Penicillin-binding protein 1b domain"/>
    <property type="match status" value="1"/>
</dbReference>
<dbReference type="OrthoDB" id="9766909at2"/>
<feature type="domain" description="Penicillin-binding protein transpeptidase" evidence="27">
    <location>
        <begin position="422"/>
        <end position="662"/>
    </location>
</feature>
<comment type="function">
    <text evidence="1 23">Cell wall formation. Synthesis of cross-linked peptidoglycan from the lipid intermediates. The enzyme has a penicillin-insensitive transglycosylase N-terminal domain (formation of linear glycan strands) and a penicillin-sensitive transpeptidase C-terminal domain (cross-linking of the peptide subunits).</text>
</comment>